<evidence type="ECO:0000313" key="4">
    <source>
        <dbReference type="Proteomes" id="UP000272025"/>
    </source>
</evidence>
<dbReference type="RefSeq" id="XP_028465322.1">
    <property type="nucleotide sequence ID" value="XM_028607189.1"/>
</dbReference>
<feature type="compositionally biased region" description="Polar residues" evidence="2">
    <location>
        <begin position="610"/>
        <end position="627"/>
    </location>
</feature>
<dbReference type="SUPFAM" id="SSF57701">
    <property type="entry name" value="Zn2/Cys6 DNA-binding domain"/>
    <property type="match status" value="1"/>
</dbReference>
<feature type="compositionally biased region" description="Pro residues" evidence="2">
    <location>
        <begin position="254"/>
        <end position="265"/>
    </location>
</feature>
<organism evidence="3 4">
    <name type="scientific">Sodiomyces alkalinus (strain CBS 110278 / VKM F-3762 / F11)</name>
    <name type="common">Alkaliphilic filamentous fungus</name>
    <dbReference type="NCBI Taxonomy" id="1314773"/>
    <lineage>
        <taxon>Eukaryota</taxon>
        <taxon>Fungi</taxon>
        <taxon>Dikarya</taxon>
        <taxon>Ascomycota</taxon>
        <taxon>Pezizomycotina</taxon>
        <taxon>Sordariomycetes</taxon>
        <taxon>Hypocreomycetidae</taxon>
        <taxon>Glomerellales</taxon>
        <taxon>Plectosphaerellaceae</taxon>
        <taxon>Sodiomyces</taxon>
    </lineage>
</organism>
<feature type="compositionally biased region" description="Polar residues" evidence="2">
    <location>
        <begin position="322"/>
        <end position="331"/>
    </location>
</feature>
<dbReference type="InterPro" id="IPR001138">
    <property type="entry name" value="Zn2Cys6_DnaBD"/>
</dbReference>
<feature type="compositionally biased region" description="Basic residues" evidence="2">
    <location>
        <begin position="209"/>
        <end position="218"/>
    </location>
</feature>
<keyword evidence="4" id="KW-1185">Reference proteome</keyword>
<dbReference type="CDD" id="cd00067">
    <property type="entry name" value="GAL4"/>
    <property type="match status" value="1"/>
</dbReference>
<dbReference type="AlphaFoldDB" id="A0A3N2PT80"/>
<keyword evidence="1" id="KW-0539">Nucleus</keyword>
<accession>A0A3N2PT80</accession>
<feature type="region of interest" description="Disordered" evidence="2">
    <location>
        <begin position="548"/>
        <end position="588"/>
    </location>
</feature>
<feature type="compositionally biased region" description="Low complexity" evidence="2">
    <location>
        <begin position="332"/>
        <end position="346"/>
    </location>
</feature>
<feature type="compositionally biased region" description="Low complexity" evidence="2">
    <location>
        <begin position="219"/>
        <end position="246"/>
    </location>
</feature>
<sequence>MSATESLDTMKTFFVWQPALGAPLEFSPALGTQELDNLVHAYVPGPATIQEKRALISLDFFEYAQITGATVKYYSVDVAPTRKAPSSEGLSPMHGSGYNSSFVSPVTSNWSWQSPSPTPVSVAASTPSSSAQDLAVPKARNAVPKKASSRASVHNDDFSHIPGMKIMTKDGRDVTNSASRGCKTKEQRDHAHLMRIIKACDACRRKKVRCDPSHKKRTSGPQASTQPPSQSQSHSRTRPARPAASSRKSKKPACPTPAAPPPPPEYTALAASLSDFGVLLAGVEASESAANHQDPWEAFVQYEEEEPYSGDVSDWNMFFDSTDYTSPDSNMSTSPTQPCTATQPPCQHVPSTEAQSSPRNGSNAHAPDLPAPNLPYLSGASGSNYVDFNLFSPANSFVDEDSMPRVDIGANLSGHFGTSSFDTLDPSLLEECNVDWAVSRRPVVSKRDQGRSISSAFCPEPGSQPASVQHKQLTMPDPEWDEAGSSQTGPAAGRRNAVFQFARNSTTQGTAVASEVDLHGQSSYAASTTQNATHLVDKRDVTVRHVSPTCASEHSDKRGDADASHTVTADQNIRSRPVPRPNNGELSMQSNSRLQSIAQVEALGVDGGSTPAQTKSVHANSTRTNLSGPADAALPGSSWEERTVLRVTDARSQQQRHGLSDAYAVGQQARDSRLSIRGILPENASPGYTLTEVPVQAVTTSSNTGRISGEDIPSEPSGFNSQHETSTTQNATLAVVALGVVAWAAPQGLQSMVCMIAHFALGLMALGSVFGPSAVWPGPYEQRTHATKNHTQPDKPASTVSHLRGDWTSRIRGLCRQIQNAHSTAVAGRLATHRLQALTQ</sequence>
<feature type="region of interest" description="Disordered" evidence="2">
    <location>
        <begin position="451"/>
        <end position="491"/>
    </location>
</feature>
<evidence type="ECO:0008006" key="5">
    <source>
        <dbReference type="Google" id="ProtNLM"/>
    </source>
</evidence>
<name>A0A3N2PT80_SODAK</name>
<evidence type="ECO:0000256" key="1">
    <source>
        <dbReference type="ARBA" id="ARBA00023242"/>
    </source>
</evidence>
<feature type="compositionally biased region" description="Polar residues" evidence="2">
    <location>
        <begin position="349"/>
        <end position="363"/>
    </location>
</feature>
<feature type="compositionally biased region" description="Basic and acidic residues" evidence="2">
    <location>
        <begin position="553"/>
        <end position="563"/>
    </location>
</feature>
<dbReference type="OrthoDB" id="4850804at2759"/>
<dbReference type="Proteomes" id="UP000272025">
    <property type="component" value="Unassembled WGS sequence"/>
</dbReference>
<feature type="compositionally biased region" description="Polar residues" evidence="2">
    <location>
        <begin position="565"/>
        <end position="574"/>
    </location>
</feature>
<dbReference type="STRING" id="1314773.A0A3N2PT80"/>
<feature type="region of interest" description="Disordered" evidence="2">
    <location>
        <begin position="131"/>
        <end position="189"/>
    </location>
</feature>
<feature type="region of interest" description="Disordered" evidence="2">
    <location>
        <begin position="209"/>
        <end position="267"/>
    </location>
</feature>
<dbReference type="GO" id="GO:0000981">
    <property type="term" value="F:DNA-binding transcription factor activity, RNA polymerase II-specific"/>
    <property type="evidence" value="ECO:0007669"/>
    <property type="project" value="InterPro"/>
</dbReference>
<gene>
    <name evidence="3" type="ORF">SODALDRAFT_198994</name>
</gene>
<evidence type="ECO:0000313" key="3">
    <source>
        <dbReference type="EMBL" id="ROT37516.1"/>
    </source>
</evidence>
<dbReference type="EMBL" id="ML119057">
    <property type="protein sequence ID" value="ROT37516.1"/>
    <property type="molecule type" value="Genomic_DNA"/>
</dbReference>
<feature type="region of interest" description="Disordered" evidence="2">
    <location>
        <begin position="700"/>
        <end position="724"/>
    </location>
</feature>
<evidence type="ECO:0000256" key="2">
    <source>
        <dbReference type="SAM" id="MobiDB-lite"/>
    </source>
</evidence>
<protein>
    <recommendedName>
        <fullName evidence="5">Zn(2)-C6 fungal-type domain-containing protein</fullName>
    </recommendedName>
</protein>
<reference evidence="3 4" key="1">
    <citation type="journal article" date="2018" name="Mol. Ecol.">
        <title>The obligate alkalophilic soda-lake fungus Sodiomyces alkalinus has shifted to a protein diet.</title>
        <authorList>
            <person name="Grum-Grzhimaylo A.A."/>
            <person name="Falkoski D.L."/>
            <person name="van den Heuvel J."/>
            <person name="Valero-Jimenez C.A."/>
            <person name="Min B."/>
            <person name="Choi I.G."/>
            <person name="Lipzen A."/>
            <person name="Daum C.G."/>
            <person name="Aanen D.K."/>
            <person name="Tsang A."/>
            <person name="Henrissat B."/>
            <person name="Bilanenko E.N."/>
            <person name="de Vries R.P."/>
            <person name="van Kan J.A.L."/>
            <person name="Grigoriev I.V."/>
            <person name="Debets A.J.M."/>
        </authorList>
    </citation>
    <scope>NUCLEOTIDE SEQUENCE [LARGE SCALE GENOMIC DNA]</scope>
    <source>
        <strain evidence="3 4">F11</strain>
    </source>
</reference>
<proteinExistence type="predicted"/>
<feature type="region of interest" description="Disordered" evidence="2">
    <location>
        <begin position="608"/>
        <end position="636"/>
    </location>
</feature>
<dbReference type="GO" id="GO:0008270">
    <property type="term" value="F:zinc ion binding"/>
    <property type="evidence" value="ECO:0007669"/>
    <property type="project" value="InterPro"/>
</dbReference>
<dbReference type="InterPro" id="IPR036864">
    <property type="entry name" value="Zn2-C6_fun-type_DNA-bd_sf"/>
</dbReference>
<dbReference type="GeneID" id="39575667"/>
<feature type="region of interest" description="Disordered" evidence="2">
    <location>
        <begin position="319"/>
        <end position="375"/>
    </location>
</feature>